<dbReference type="SMART" id="SM00225">
    <property type="entry name" value="BTB"/>
    <property type="match status" value="1"/>
</dbReference>
<protein>
    <recommendedName>
        <fullName evidence="1">BTB domain-containing protein</fullName>
    </recommendedName>
</protein>
<gene>
    <name evidence="2" type="primary">106085011</name>
</gene>
<dbReference type="InterPro" id="IPR000210">
    <property type="entry name" value="BTB/POZ_dom"/>
</dbReference>
<dbReference type="AlphaFoldDB" id="A0A1I8PKA7"/>
<organism evidence="2 3">
    <name type="scientific">Stomoxys calcitrans</name>
    <name type="common">Stable fly</name>
    <name type="synonym">Conops calcitrans</name>
    <dbReference type="NCBI Taxonomy" id="35570"/>
    <lineage>
        <taxon>Eukaryota</taxon>
        <taxon>Metazoa</taxon>
        <taxon>Ecdysozoa</taxon>
        <taxon>Arthropoda</taxon>
        <taxon>Hexapoda</taxon>
        <taxon>Insecta</taxon>
        <taxon>Pterygota</taxon>
        <taxon>Neoptera</taxon>
        <taxon>Endopterygota</taxon>
        <taxon>Diptera</taxon>
        <taxon>Brachycera</taxon>
        <taxon>Muscomorpha</taxon>
        <taxon>Muscoidea</taxon>
        <taxon>Muscidae</taxon>
        <taxon>Stomoxys</taxon>
    </lineage>
</organism>
<dbReference type="PANTHER" id="PTHR45774:SF3">
    <property type="entry name" value="BTB (POZ) DOMAIN-CONTAINING 2B-RELATED"/>
    <property type="match status" value="1"/>
</dbReference>
<evidence type="ECO:0000259" key="1">
    <source>
        <dbReference type="PROSITE" id="PS50097"/>
    </source>
</evidence>
<dbReference type="Proteomes" id="UP000095300">
    <property type="component" value="Unassembled WGS sequence"/>
</dbReference>
<dbReference type="InterPro" id="IPR011333">
    <property type="entry name" value="SKP1/BTB/POZ_sf"/>
</dbReference>
<dbReference type="SUPFAM" id="SSF54695">
    <property type="entry name" value="POZ domain"/>
    <property type="match status" value="1"/>
</dbReference>
<dbReference type="STRING" id="35570.A0A1I8PKA7"/>
<dbReference type="Pfam" id="PF00651">
    <property type="entry name" value="BTB"/>
    <property type="match status" value="1"/>
</dbReference>
<dbReference type="VEuPathDB" id="VectorBase:SCAU008832"/>
<reference evidence="2" key="1">
    <citation type="submission" date="2020-05" db="UniProtKB">
        <authorList>
            <consortium name="EnsemblMetazoa"/>
        </authorList>
    </citation>
    <scope>IDENTIFICATION</scope>
    <source>
        <strain evidence="2">USDA</strain>
    </source>
</reference>
<evidence type="ECO:0000313" key="3">
    <source>
        <dbReference type="Proteomes" id="UP000095300"/>
    </source>
</evidence>
<keyword evidence="3" id="KW-1185">Reference proteome</keyword>
<sequence>MKNFRRSDAMQKLFTSGLMSDCKFVVGPDNETAETIYGHKVFFVLVSPVFEEMFNGNFKESAKDAEIRIHDVEPRHFKNFCYMIYHNDDTIFRTLLVEDVVEIYMLSHKYLATAITACCIDYLEAQLPTMSVEDVIFMFQFTSRMKERALEKCVHSRIKLVELKNNQKLMELDSNDFYRLIVVLQEAKKTLELFSIIEFYFKNFSLERTLKFDQPSSKNDKEVDSQLPSNMSSAETLLKKCLKCLNFANVAATEFKSGPGKSSILSFEQKYFIFSHLGFGGNVVLE</sequence>
<dbReference type="PROSITE" id="PS50097">
    <property type="entry name" value="BTB"/>
    <property type="match status" value="1"/>
</dbReference>
<dbReference type="PANTHER" id="PTHR45774">
    <property type="entry name" value="BTB/POZ DOMAIN-CONTAINING"/>
    <property type="match status" value="1"/>
</dbReference>
<name>A0A1I8PKA7_STOCA</name>
<dbReference type="OrthoDB" id="7963723at2759"/>
<accession>A0A1I8PKA7</accession>
<feature type="domain" description="BTB" evidence="1">
    <location>
        <begin position="20"/>
        <end position="93"/>
    </location>
</feature>
<dbReference type="Gene3D" id="3.30.710.10">
    <property type="entry name" value="Potassium Channel Kv1.1, Chain A"/>
    <property type="match status" value="1"/>
</dbReference>
<proteinExistence type="predicted"/>
<evidence type="ECO:0000313" key="2">
    <source>
        <dbReference type="EnsemblMetazoa" id="SCAU008832-PA"/>
    </source>
</evidence>
<dbReference type="EnsemblMetazoa" id="SCAU008832-RA">
    <property type="protein sequence ID" value="SCAU008832-PA"/>
    <property type="gene ID" value="SCAU008832"/>
</dbReference>